<gene>
    <name evidence="1" type="ORF">A2519_22605</name>
</gene>
<dbReference type="EMBL" id="MFYX01000129">
    <property type="protein sequence ID" value="OGK01248.1"/>
    <property type="molecule type" value="Genomic_DNA"/>
</dbReference>
<proteinExistence type="predicted"/>
<protein>
    <submittedName>
        <fullName evidence="1">Uncharacterized protein</fullName>
    </submittedName>
</protein>
<reference evidence="1 2" key="1">
    <citation type="journal article" date="2016" name="Nat. Commun.">
        <title>Thousands of microbial genomes shed light on interconnected biogeochemical processes in an aquifer system.</title>
        <authorList>
            <person name="Anantharaman K."/>
            <person name="Brown C.T."/>
            <person name="Hug L.A."/>
            <person name="Sharon I."/>
            <person name="Castelle C.J."/>
            <person name="Probst A.J."/>
            <person name="Thomas B.C."/>
            <person name="Singh A."/>
            <person name="Wilkins M.J."/>
            <person name="Karaoz U."/>
            <person name="Brodie E.L."/>
            <person name="Williams K.H."/>
            <person name="Hubbard S.S."/>
            <person name="Banfield J.F."/>
        </authorList>
    </citation>
    <scope>NUCLEOTIDE SEQUENCE [LARGE SCALE GENOMIC DNA]</scope>
</reference>
<evidence type="ECO:0000313" key="1">
    <source>
        <dbReference type="EMBL" id="OGK01248.1"/>
    </source>
</evidence>
<dbReference type="AlphaFoldDB" id="A0A1F7F3S0"/>
<accession>A0A1F7F3S0</accession>
<organism evidence="1 2">
    <name type="scientific">Candidatus Raymondbacteria bacterium RIFOXYD12_FULL_49_13</name>
    <dbReference type="NCBI Taxonomy" id="1817890"/>
    <lineage>
        <taxon>Bacteria</taxon>
        <taxon>Raymondiibacteriota</taxon>
    </lineage>
</organism>
<name>A0A1F7F3S0_UNCRA</name>
<dbReference type="Proteomes" id="UP000179243">
    <property type="component" value="Unassembled WGS sequence"/>
</dbReference>
<evidence type="ECO:0000313" key="2">
    <source>
        <dbReference type="Proteomes" id="UP000179243"/>
    </source>
</evidence>
<comment type="caution">
    <text evidence="1">The sequence shown here is derived from an EMBL/GenBank/DDBJ whole genome shotgun (WGS) entry which is preliminary data.</text>
</comment>
<sequence>MRHYPQNATVRIDVRSLKSKAKPRLFLAFEKKLNDLLAVYAEEKKDFNVMRDSVDIPSHTIYIEIDSLMVTNYEAYLKHFQKIDKKADRYTKTAEKTRHPYGGALPSIFDDDDNMTGQLIDLYTHTMVMENRLHAYMNVNIYLADNKSLVVWGIQKKLETSSYEPIHEGEQIQQLFSILESFLREEIGFFKL</sequence>